<feature type="transmembrane region" description="Helical" evidence="8">
    <location>
        <begin position="138"/>
        <end position="160"/>
    </location>
</feature>
<dbReference type="InterPro" id="IPR005821">
    <property type="entry name" value="Ion_trans_dom"/>
</dbReference>
<dbReference type="Proteomes" id="UP001472866">
    <property type="component" value="Chromosome 16"/>
</dbReference>
<dbReference type="InterPro" id="IPR051413">
    <property type="entry name" value="K/Na_HCN_channel"/>
</dbReference>
<dbReference type="GO" id="GO:0098855">
    <property type="term" value="C:HCN channel complex"/>
    <property type="evidence" value="ECO:0007669"/>
    <property type="project" value="TreeGrafter"/>
</dbReference>
<evidence type="ECO:0000256" key="3">
    <source>
        <dbReference type="ARBA" id="ARBA00022692"/>
    </source>
</evidence>
<dbReference type="PANTHER" id="PTHR45689">
    <property type="entry name" value="I[[H]] CHANNEL, ISOFORM E"/>
    <property type="match status" value="1"/>
</dbReference>
<dbReference type="Gene3D" id="2.60.120.10">
    <property type="entry name" value="Jelly Rolls"/>
    <property type="match status" value="1"/>
</dbReference>
<dbReference type="GO" id="GO:0035725">
    <property type="term" value="P:sodium ion transmembrane transport"/>
    <property type="evidence" value="ECO:0007669"/>
    <property type="project" value="TreeGrafter"/>
</dbReference>
<evidence type="ECO:0000256" key="4">
    <source>
        <dbReference type="ARBA" id="ARBA00022989"/>
    </source>
</evidence>
<evidence type="ECO:0000313" key="11">
    <source>
        <dbReference type="Proteomes" id="UP001472866"/>
    </source>
</evidence>
<evidence type="ECO:0000256" key="6">
    <source>
        <dbReference type="ARBA" id="ARBA00023136"/>
    </source>
</evidence>
<feature type="region of interest" description="Disordered" evidence="7">
    <location>
        <begin position="616"/>
        <end position="644"/>
    </location>
</feature>
<evidence type="ECO:0000256" key="5">
    <source>
        <dbReference type="ARBA" id="ARBA00023065"/>
    </source>
</evidence>
<keyword evidence="2" id="KW-0813">Transport</keyword>
<keyword evidence="5" id="KW-0406">Ion transport</keyword>
<evidence type="ECO:0000256" key="8">
    <source>
        <dbReference type="SAM" id="Phobius"/>
    </source>
</evidence>
<dbReference type="EMBL" id="CP151516">
    <property type="protein sequence ID" value="WZN66603.1"/>
    <property type="molecule type" value="Genomic_DNA"/>
</dbReference>
<organism evidence="10 11">
    <name type="scientific">Chloropicon roscoffensis</name>
    <dbReference type="NCBI Taxonomy" id="1461544"/>
    <lineage>
        <taxon>Eukaryota</taxon>
        <taxon>Viridiplantae</taxon>
        <taxon>Chlorophyta</taxon>
        <taxon>Chloropicophyceae</taxon>
        <taxon>Chloropicales</taxon>
        <taxon>Chloropicaceae</taxon>
        <taxon>Chloropicon</taxon>
    </lineage>
</organism>
<gene>
    <name evidence="10" type="ORF">HKI87_16g81700</name>
</gene>
<keyword evidence="4 8" id="KW-1133">Transmembrane helix</keyword>
<reference evidence="10 11" key="1">
    <citation type="submission" date="2024-03" db="EMBL/GenBank/DDBJ databases">
        <title>Complete genome sequence of the green alga Chloropicon roscoffensis RCC1871.</title>
        <authorList>
            <person name="Lemieux C."/>
            <person name="Pombert J.-F."/>
            <person name="Otis C."/>
            <person name="Turmel M."/>
        </authorList>
    </citation>
    <scope>NUCLEOTIDE SEQUENCE [LARGE SCALE GENOMIC DNA]</scope>
    <source>
        <strain evidence="10 11">RCC1871</strain>
    </source>
</reference>
<feature type="transmembrane region" description="Helical" evidence="8">
    <location>
        <begin position="271"/>
        <end position="290"/>
    </location>
</feature>
<name>A0AAX4PKP7_9CHLO</name>
<accession>A0AAX4PKP7</accession>
<evidence type="ECO:0000256" key="7">
    <source>
        <dbReference type="SAM" id="MobiDB-lite"/>
    </source>
</evidence>
<evidence type="ECO:0000259" key="9">
    <source>
        <dbReference type="PROSITE" id="PS50042"/>
    </source>
</evidence>
<evidence type="ECO:0000313" key="10">
    <source>
        <dbReference type="EMBL" id="WZN66603.1"/>
    </source>
</evidence>
<feature type="domain" description="Cyclic nucleotide-binding" evidence="9">
    <location>
        <begin position="445"/>
        <end position="550"/>
    </location>
</feature>
<dbReference type="InterPro" id="IPR018490">
    <property type="entry name" value="cNMP-bd_dom_sf"/>
</dbReference>
<dbReference type="Gene3D" id="1.10.287.70">
    <property type="match status" value="1"/>
</dbReference>
<dbReference type="PANTHER" id="PTHR45689:SF5">
    <property type="entry name" value="I[[H]] CHANNEL, ISOFORM E"/>
    <property type="match status" value="1"/>
</dbReference>
<keyword evidence="11" id="KW-1185">Reference proteome</keyword>
<dbReference type="InterPro" id="IPR014710">
    <property type="entry name" value="RmlC-like_jellyroll"/>
</dbReference>
<dbReference type="SUPFAM" id="SSF81324">
    <property type="entry name" value="Voltage-gated potassium channels"/>
    <property type="match status" value="1"/>
</dbReference>
<protein>
    <submittedName>
        <fullName evidence="10">Ion transport protein</fullName>
    </submittedName>
</protein>
<dbReference type="GO" id="GO:0003254">
    <property type="term" value="P:regulation of membrane depolarization"/>
    <property type="evidence" value="ECO:0007669"/>
    <property type="project" value="TreeGrafter"/>
</dbReference>
<evidence type="ECO:0000256" key="1">
    <source>
        <dbReference type="ARBA" id="ARBA00004141"/>
    </source>
</evidence>
<keyword evidence="6 8" id="KW-0472">Membrane</keyword>
<dbReference type="CDD" id="cd23767">
    <property type="entry name" value="IQCD"/>
    <property type="match status" value="1"/>
</dbReference>
<comment type="subcellular location">
    <subcellularLocation>
        <location evidence="1">Membrane</location>
        <topology evidence="1">Multi-pass membrane protein</topology>
    </subcellularLocation>
</comment>
<proteinExistence type="predicted"/>
<dbReference type="AlphaFoldDB" id="A0AAX4PKP7"/>
<feature type="transmembrane region" description="Helical" evidence="8">
    <location>
        <begin position="226"/>
        <end position="250"/>
    </location>
</feature>
<dbReference type="PROSITE" id="PS50042">
    <property type="entry name" value="CNMP_BINDING_3"/>
    <property type="match status" value="1"/>
</dbReference>
<keyword evidence="3 8" id="KW-0812">Transmembrane</keyword>
<dbReference type="SUPFAM" id="SSF51206">
    <property type="entry name" value="cAMP-binding domain-like"/>
    <property type="match status" value="1"/>
</dbReference>
<evidence type="ECO:0000256" key="2">
    <source>
        <dbReference type="ARBA" id="ARBA00022448"/>
    </source>
</evidence>
<feature type="compositionally biased region" description="Basic residues" evidence="7">
    <location>
        <begin position="617"/>
        <end position="633"/>
    </location>
</feature>
<dbReference type="InterPro" id="IPR000595">
    <property type="entry name" value="cNMP-bd_dom"/>
</dbReference>
<dbReference type="SMART" id="SM00100">
    <property type="entry name" value="cNMP"/>
    <property type="match status" value="1"/>
</dbReference>
<dbReference type="Pfam" id="PF00520">
    <property type="entry name" value="Ion_trans"/>
    <property type="match status" value="1"/>
</dbReference>
<sequence>MQGIQGPAVDAELARQFSFDTQTFEDIKRAGRRSRSNSVTSIRSNYSLRRQSRGNSQQIHVDLKEIEAEVDDEGKKLRKMQLPRRGSFVEALGQDSVSAFLNTFDKVEDEEDLPFFSYENLMQVFVLPISPDSYEILLWNYCVVLVVVVSVLIETFIFGFQKTDHDFHGAKTVKYVCDSLFGCHMLVSFRVGYWHNENGRWLLCMQPKEVAIKYIKTWFVLDLLSIFPFSLMISDSATGLTALFLIPRLLRFRKLFDMKDTSVSLYTGLMNNLFAFLLLTHVLSCALAFMDLTYGVEGCEIAHSVMYESASLGELYLSILAYTGKAIADMGSGAVTCSVGHSMLELVTTVTGMIVFATILGNINSYVSFHNTAKAQYLSTRQLLVNFLHQHGVTQGLQNRCEKALQFGFIHRQTEVEQTLRLLPEHIRGEINAERYRHAVDLIPCLRFLGANIKRKICYKIQTEYFLPESTIVEKGQETDKCYVFLRGNAVYGPRFYDTDPEPYYETVGGGEYIGDQGLVLEKFYSSDMVKSVTYCEVASLRKKDLIEVLETDGQAIARYHKMRQYATRDADNKDINRAALLIQKVWKAYRKRTGAQQLFHLSDSLQANLVSAMTMKKPKRKKAGSTKKKTRIRAGSAMGNFNS</sequence>
<dbReference type="GO" id="GO:0005249">
    <property type="term" value="F:voltage-gated potassium channel activity"/>
    <property type="evidence" value="ECO:0007669"/>
    <property type="project" value="TreeGrafter"/>
</dbReference>